<evidence type="ECO:0000313" key="3">
    <source>
        <dbReference type="Proteomes" id="UP001218218"/>
    </source>
</evidence>
<name>A0AAD7EUX2_9AGAR</name>
<dbReference type="AlphaFoldDB" id="A0AAD7EUX2"/>
<organism evidence="2 3">
    <name type="scientific">Mycena albidolilacea</name>
    <dbReference type="NCBI Taxonomy" id="1033008"/>
    <lineage>
        <taxon>Eukaryota</taxon>
        <taxon>Fungi</taxon>
        <taxon>Dikarya</taxon>
        <taxon>Basidiomycota</taxon>
        <taxon>Agaricomycotina</taxon>
        <taxon>Agaricomycetes</taxon>
        <taxon>Agaricomycetidae</taxon>
        <taxon>Agaricales</taxon>
        <taxon>Marasmiineae</taxon>
        <taxon>Mycenaceae</taxon>
        <taxon>Mycena</taxon>
    </lineage>
</organism>
<dbReference type="EMBL" id="JARIHO010000015">
    <property type="protein sequence ID" value="KAJ7349813.1"/>
    <property type="molecule type" value="Genomic_DNA"/>
</dbReference>
<keyword evidence="1" id="KW-0732">Signal</keyword>
<evidence type="ECO:0000256" key="1">
    <source>
        <dbReference type="SAM" id="SignalP"/>
    </source>
</evidence>
<feature type="chain" id="PRO_5042059046" evidence="1">
    <location>
        <begin position="21"/>
        <end position="99"/>
    </location>
</feature>
<sequence length="99" mass="11056">MRVLFSLIALFALLFTLAAASSNNPEDGATRTISVFRPWTWSAFSLSALTAQPDAVAQHYFTNHILTTMIRLLILSPSRNTDLICLYLGLLMANFYETL</sequence>
<protein>
    <submittedName>
        <fullName evidence="2">Uncharacterized protein</fullName>
    </submittedName>
</protein>
<feature type="signal peptide" evidence="1">
    <location>
        <begin position="1"/>
        <end position="20"/>
    </location>
</feature>
<comment type="caution">
    <text evidence="2">The sequence shown here is derived from an EMBL/GenBank/DDBJ whole genome shotgun (WGS) entry which is preliminary data.</text>
</comment>
<reference evidence="2" key="1">
    <citation type="submission" date="2023-03" db="EMBL/GenBank/DDBJ databases">
        <title>Massive genome expansion in bonnet fungi (Mycena s.s.) driven by repeated elements and novel gene families across ecological guilds.</title>
        <authorList>
            <consortium name="Lawrence Berkeley National Laboratory"/>
            <person name="Harder C.B."/>
            <person name="Miyauchi S."/>
            <person name="Viragh M."/>
            <person name="Kuo A."/>
            <person name="Thoen E."/>
            <person name="Andreopoulos B."/>
            <person name="Lu D."/>
            <person name="Skrede I."/>
            <person name="Drula E."/>
            <person name="Henrissat B."/>
            <person name="Morin E."/>
            <person name="Kohler A."/>
            <person name="Barry K."/>
            <person name="LaButti K."/>
            <person name="Morin E."/>
            <person name="Salamov A."/>
            <person name="Lipzen A."/>
            <person name="Mereny Z."/>
            <person name="Hegedus B."/>
            <person name="Baldrian P."/>
            <person name="Stursova M."/>
            <person name="Weitz H."/>
            <person name="Taylor A."/>
            <person name="Grigoriev I.V."/>
            <person name="Nagy L.G."/>
            <person name="Martin F."/>
            <person name="Kauserud H."/>
        </authorList>
    </citation>
    <scope>NUCLEOTIDE SEQUENCE</scope>
    <source>
        <strain evidence="2">CBHHK002</strain>
    </source>
</reference>
<accession>A0AAD7EUX2</accession>
<keyword evidence="3" id="KW-1185">Reference proteome</keyword>
<proteinExistence type="predicted"/>
<dbReference type="Proteomes" id="UP001218218">
    <property type="component" value="Unassembled WGS sequence"/>
</dbReference>
<evidence type="ECO:0000313" key="2">
    <source>
        <dbReference type="EMBL" id="KAJ7349813.1"/>
    </source>
</evidence>
<gene>
    <name evidence="2" type="ORF">DFH08DRAFT_1079133</name>
</gene>